<feature type="compositionally biased region" description="Acidic residues" evidence="1">
    <location>
        <begin position="129"/>
        <end position="144"/>
    </location>
</feature>
<evidence type="ECO:0000256" key="2">
    <source>
        <dbReference type="SAM" id="Phobius"/>
    </source>
</evidence>
<feature type="region of interest" description="Disordered" evidence="1">
    <location>
        <begin position="121"/>
        <end position="144"/>
    </location>
</feature>
<evidence type="ECO:0000256" key="1">
    <source>
        <dbReference type="SAM" id="MobiDB-lite"/>
    </source>
</evidence>
<proteinExistence type="predicted"/>
<reference evidence="3 4" key="1">
    <citation type="journal article" date="2018" name="Cell">
        <title>The Chara Genome: Secondary Complexity and Implications for Plant Terrestrialization.</title>
        <authorList>
            <person name="Nishiyama T."/>
            <person name="Sakayama H."/>
            <person name="Vries J.D."/>
            <person name="Buschmann H."/>
            <person name="Saint-Marcoux D."/>
            <person name="Ullrich K.K."/>
            <person name="Haas F.B."/>
            <person name="Vanderstraeten L."/>
            <person name="Becker D."/>
            <person name="Lang D."/>
            <person name="Vosolsobe S."/>
            <person name="Rombauts S."/>
            <person name="Wilhelmsson P.K.I."/>
            <person name="Janitza P."/>
            <person name="Kern R."/>
            <person name="Heyl A."/>
            <person name="Rumpler F."/>
            <person name="Villalobos L.I.A.C."/>
            <person name="Clay J.M."/>
            <person name="Skokan R."/>
            <person name="Toyoda A."/>
            <person name="Suzuki Y."/>
            <person name="Kagoshima H."/>
            <person name="Schijlen E."/>
            <person name="Tajeshwar N."/>
            <person name="Catarino B."/>
            <person name="Hetherington A.J."/>
            <person name="Saltykova A."/>
            <person name="Bonnot C."/>
            <person name="Breuninger H."/>
            <person name="Symeonidi A."/>
            <person name="Radhakrishnan G.V."/>
            <person name="Van Nieuwerburgh F."/>
            <person name="Deforce D."/>
            <person name="Chang C."/>
            <person name="Karol K.G."/>
            <person name="Hedrich R."/>
            <person name="Ulvskov P."/>
            <person name="Glockner G."/>
            <person name="Delwiche C.F."/>
            <person name="Petrasek J."/>
            <person name="Van de Peer Y."/>
            <person name="Friml J."/>
            <person name="Beilby M."/>
            <person name="Dolan L."/>
            <person name="Kohara Y."/>
            <person name="Sugano S."/>
            <person name="Fujiyama A."/>
            <person name="Delaux P.-M."/>
            <person name="Quint M."/>
            <person name="TheiBen G."/>
            <person name="Hagemann M."/>
            <person name="Harholt J."/>
            <person name="Dunand C."/>
            <person name="Zachgo S."/>
            <person name="Langdale J."/>
            <person name="Maumus F."/>
            <person name="Straeten D.V.D."/>
            <person name="Gould S.B."/>
            <person name="Rensing S.A."/>
        </authorList>
    </citation>
    <scope>NUCLEOTIDE SEQUENCE [LARGE SCALE GENOMIC DNA]</scope>
    <source>
        <strain evidence="3 4">S276</strain>
    </source>
</reference>
<evidence type="ECO:0000313" key="3">
    <source>
        <dbReference type="EMBL" id="GBG63992.1"/>
    </source>
</evidence>
<keyword evidence="2" id="KW-0812">Transmembrane</keyword>
<feature type="transmembrane region" description="Helical" evidence="2">
    <location>
        <begin position="174"/>
        <end position="195"/>
    </location>
</feature>
<keyword evidence="4" id="KW-1185">Reference proteome</keyword>
<dbReference type="Gramene" id="GBG63992">
    <property type="protein sequence ID" value="GBG63992"/>
    <property type="gene ID" value="CBR_g40236"/>
</dbReference>
<sequence length="205" mass="22349">MRTVTKGLSRYKESSRPGLTLLERERSGLLQTGEAKCNMGLNERSGGKEVAGYSFFFHLFSTTHPHLLYAAALGSEFRQHETSTATSLRDIVVLRALEMSNTAAEWDNGDESDLEGYGEMAELSSASESEGDVDDEQETGEGAEEAVDEGFVAGENKMKKLTGKKRRKKEEGGIICCGLTKGQLLVGLTLLLLSAEAIMLVEMLF</sequence>
<gene>
    <name evidence="3" type="ORF">CBR_g40236</name>
</gene>
<dbReference type="AlphaFoldDB" id="A0A388K1R1"/>
<dbReference type="Proteomes" id="UP000265515">
    <property type="component" value="Unassembled WGS sequence"/>
</dbReference>
<protein>
    <submittedName>
        <fullName evidence="3">Uncharacterized protein</fullName>
    </submittedName>
</protein>
<evidence type="ECO:0000313" key="4">
    <source>
        <dbReference type="Proteomes" id="UP000265515"/>
    </source>
</evidence>
<name>A0A388K1R1_CHABU</name>
<keyword evidence="2" id="KW-0472">Membrane</keyword>
<keyword evidence="2" id="KW-1133">Transmembrane helix</keyword>
<dbReference type="EMBL" id="BFEA01000045">
    <property type="protein sequence ID" value="GBG63992.1"/>
    <property type="molecule type" value="Genomic_DNA"/>
</dbReference>
<comment type="caution">
    <text evidence="3">The sequence shown here is derived from an EMBL/GenBank/DDBJ whole genome shotgun (WGS) entry which is preliminary data.</text>
</comment>
<organism evidence="3 4">
    <name type="scientific">Chara braunii</name>
    <name type="common">Braun's stonewort</name>
    <dbReference type="NCBI Taxonomy" id="69332"/>
    <lineage>
        <taxon>Eukaryota</taxon>
        <taxon>Viridiplantae</taxon>
        <taxon>Streptophyta</taxon>
        <taxon>Charophyceae</taxon>
        <taxon>Charales</taxon>
        <taxon>Characeae</taxon>
        <taxon>Chara</taxon>
    </lineage>
</organism>
<accession>A0A388K1R1</accession>